<name>A0ABP6M2R2_9MICC</name>
<keyword evidence="6" id="KW-1185">Reference proteome</keyword>
<protein>
    <submittedName>
        <fullName evidence="5">GNAT family N-acetyltransferase</fullName>
    </submittedName>
</protein>
<dbReference type="PANTHER" id="PTHR43792">
    <property type="entry name" value="GNAT FAMILY, PUTATIVE (AFU_ORTHOLOGUE AFUA_3G00765)-RELATED-RELATED"/>
    <property type="match status" value="1"/>
</dbReference>
<dbReference type="EMBL" id="BAAAVT010000018">
    <property type="protein sequence ID" value="GAA3072928.1"/>
    <property type="molecule type" value="Genomic_DNA"/>
</dbReference>
<gene>
    <name evidence="5" type="ORF">GCM10010529_26220</name>
</gene>
<evidence type="ECO:0000313" key="6">
    <source>
        <dbReference type="Proteomes" id="UP001500236"/>
    </source>
</evidence>
<evidence type="ECO:0000313" key="5">
    <source>
        <dbReference type="EMBL" id="GAA3072928.1"/>
    </source>
</evidence>
<proteinExistence type="inferred from homology"/>
<dbReference type="Proteomes" id="UP001500236">
    <property type="component" value="Unassembled WGS sequence"/>
</dbReference>
<dbReference type="PANTHER" id="PTHR43792:SF8">
    <property type="entry name" value="[RIBOSOMAL PROTEIN US5]-ALANINE N-ACETYLTRANSFERASE"/>
    <property type="match status" value="1"/>
</dbReference>
<evidence type="ECO:0000256" key="1">
    <source>
        <dbReference type="ARBA" id="ARBA00022679"/>
    </source>
</evidence>
<keyword evidence="2" id="KW-0012">Acyltransferase</keyword>
<evidence type="ECO:0000256" key="3">
    <source>
        <dbReference type="ARBA" id="ARBA00038502"/>
    </source>
</evidence>
<comment type="similarity">
    <text evidence="3">Belongs to the acetyltransferase family. RimJ subfamily.</text>
</comment>
<keyword evidence="1" id="KW-0808">Transferase</keyword>
<accession>A0ABP6M2R2</accession>
<comment type="caution">
    <text evidence="5">The sequence shown here is derived from an EMBL/GenBank/DDBJ whole genome shotgun (WGS) entry which is preliminary data.</text>
</comment>
<dbReference type="PROSITE" id="PS51186">
    <property type="entry name" value="GNAT"/>
    <property type="match status" value="1"/>
</dbReference>
<feature type="domain" description="N-acetyltransferase" evidence="4">
    <location>
        <begin position="17"/>
        <end position="162"/>
    </location>
</feature>
<evidence type="ECO:0000256" key="2">
    <source>
        <dbReference type="ARBA" id="ARBA00023315"/>
    </source>
</evidence>
<dbReference type="SUPFAM" id="SSF55729">
    <property type="entry name" value="Acyl-CoA N-acyltransferases (Nat)"/>
    <property type="match status" value="1"/>
</dbReference>
<reference evidence="6" key="1">
    <citation type="journal article" date="2019" name="Int. J. Syst. Evol. Microbiol.">
        <title>The Global Catalogue of Microorganisms (GCM) 10K type strain sequencing project: providing services to taxonomists for standard genome sequencing and annotation.</title>
        <authorList>
            <consortium name="The Broad Institute Genomics Platform"/>
            <consortium name="The Broad Institute Genome Sequencing Center for Infectious Disease"/>
            <person name="Wu L."/>
            <person name="Ma J."/>
        </authorList>
    </citation>
    <scope>NUCLEOTIDE SEQUENCE [LARGE SCALE GENOMIC DNA]</scope>
    <source>
        <strain evidence="6">JCM 14309</strain>
    </source>
</reference>
<dbReference type="RefSeq" id="WP_344681612.1">
    <property type="nucleotide sequence ID" value="NZ_BAAAVT010000018.1"/>
</dbReference>
<dbReference type="Pfam" id="PF13302">
    <property type="entry name" value="Acetyltransf_3"/>
    <property type="match status" value="1"/>
</dbReference>
<organism evidence="5 6">
    <name type="scientific">Nesterenkonia aethiopica</name>
    <dbReference type="NCBI Taxonomy" id="269144"/>
    <lineage>
        <taxon>Bacteria</taxon>
        <taxon>Bacillati</taxon>
        <taxon>Actinomycetota</taxon>
        <taxon>Actinomycetes</taxon>
        <taxon>Micrococcales</taxon>
        <taxon>Micrococcaceae</taxon>
        <taxon>Nesterenkonia</taxon>
    </lineage>
</organism>
<dbReference type="InterPro" id="IPR016181">
    <property type="entry name" value="Acyl_CoA_acyltransferase"/>
</dbReference>
<dbReference type="InterPro" id="IPR051531">
    <property type="entry name" value="N-acetyltransferase"/>
</dbReference>
<sequence length="162" mass="17794">MAWSIELLAAAHRDRLLSFEERNREYFARSIPDRGDEFFTQFDHRLQVLLEAQDAGTDLFHVILGPEGGQPIIGRINLTDVDAGGASLGYRVAEAAAGRGVATWAVGRICEVAAGSYGLRTLTAEVSHENLASRRVLERNGFHVQGPATWDGGTGVRMRRFL</sequence>
<dbReference type="InterPro" id="IPR000182">
    <property type="entry name" value="GNAT_dom"/>
</dbReference>
<dbReference type="Gene3D" id="3.40.630.30">
    <property type="match status" value="1"/>
</dbReference>
<evidence type="ECO:0000259" key="4">
    <source>
        <dbReference type="PROSITE" id="PS51186"/>
    </source>
</evidence>